<dbReference type="Proteomes" id="UP000814176">
    <property type="component" value="Unassembled WGS sequence"/>
</dbReference>
<reference evidence="2 3" key="1">
    <citation type="journal article" date="2021" name="Environ. Microbiol.">
        <title>Gene family expansions and transcriptome signatures uncover fungal adaptations to wood decay.</title>
        <authorList>
            <person name="Hage H."/>
            <person name="Miyauchi S."/>
            <person name="Viragh M."/>
            <person name="Drula E."/>
            <person name="Min B."/>
            <person name="Chaduli D."/>
            <person name="Navarro D."/>
            <person name="Favel A."/>
            <person name="Norest M."/>
            <person name="Lesage-Meessen L."/>
            <person name="Balint B."/>
            <person name="Merenyi Z."/>
            <person name="de Eugenio L."/>
            <person name="Morin E."/>
            <person name="Martinez A.T."/>
            <person name="Baldrian P."/>
            <person name="Stursova M."/>
            <person name="Martinez M.J."/>
            <person name="Novotny C."/>
            <person name="Magnuson J.K."/>
            <person name="Spatafora J.W."/>
            <person name="Maurice S."/>
            <person name="Pangilinan J."/>
            <person name="Andreopoulos W."/>
            <person name="LaButti K."/>
            <person name="Hundley H."/>
            <person name="Na H."/>
            <person name="Kuo A."/>
            <person name="Barry K."/>
            <person name="Lipzen A."/>
            <person name="Henrissat B."/>
            <person name="Riley R."/>
            <person name="Ahrendt S."/>
            <person name="Nagy L.G."/>
            <person name="Grigoriev I.V."/>
            <person name="Martin F."/>
            <person name="Rosso M.N."/>
        </authorList>
    </citation>
    <scope>NUCLEOTIDE SEQUENCE [LARGE SCALE GENOMIC DNA]</scope>
    <source>
        <strain evidence="2 3">CIRM-BRFM 1785</strain>
    </source>
</reference>
<sequence>MVEQLYRYLESGRILAFEASPSRNRRQACRLRIRLGWLENGVDRERELAWIARAWNTTIRLRALSCQRRRAGVARGWLAGPCADANDAASFRDSDALAVRTCHSGRPIMRWRVAPCAPRILLPPRDRVVFILPCLCPIGLRAVDDGPRCARAPAAPSREGNVFADSSRRGATSTYSSLGERVHHRASQTRLAAKFLACGGDDDRHARCEGLEPAAEVPMCNPRIPYRLSDSSSRWQGARSQGQKRSTSGVLAGYAR</sequence>
<proteinExistence type="predicted"/>
<protein>
    <submittedName>
        <fullName evidence="2">Uncharacterized protein</fullName>
    </submittedName>
</protein>
<accession>A0ABQ8KNZ3</accession>
<comment type="caution">
    <text evidence="2">The sequence shown here is derived from an EMBL/GenBank/DDBJ whole genome shotgun (WGS) entry which is preliminary data.</text>
</comment>
<keyword evidence="3" id="KW-1185">Reference proteome</keyword>
<evidence type="ECO:0000313" key="3">
    <source>
        <dbReference type="Proteomes" id="UP000814176"/>
    </source>
</evidence>
<evidence type="ECO:0000256" key="1">
    <source>
        <dbReference type="SAM" id="MobiDB-lite"/>
    </source>
</evidence>
<name>A0ABQ8KNZ3_9APHY</name>
<organism evidence="2 3">
    <name type="scientific">Rhodofomes roseus</name>
    <dbReference type="NCBI Taxonomy" id="34475"/>
    <lineage>
        <taxon>Eukaryota</taxon>
        <taxon>Fungi</taxon>
        <taxon>Dikarya</taxon>
        <taxon>Basidiomycota</taxon>
        <taxon>Agaricomycotina</taxon>
        <taxon>Agaricomycetes</taxon>
        <taxon>Polyporales</taxon>
        <taxon>Rhodofomes</taxon>
    </lineage>
</organism>
<gene>
    <name evidence="2" type="ORF">C8Q71DRAFT_477623</name>
</gene>
<evidence type="ECO:0000313" key="2">
    <source>
        <dbReference type="EMBL" id="KAH9840104.1"/>
    </source>
</evidence>
<dbReference type="RefSeq" id="XP_047781754.1">
    <property type="nucleotide sequence ID" value="XM_047918803.1"/>
</dbReference>
<dbReference type="EMBL" id="JADCUA010000005">
    <property type="protein sequence ID" value="KAH9840104.1"/>
    <property type="molecule type" value="Genomic_DNA"/>
</dbReference>
<feature type="compositionally biased region" description="Polar residues" evidence="1">
    <location>
        <begin position="229"/>
        <end position="249"/>
    </location>
</feature>
<dbReference type="GeneID" id="71999535"/>
<feature type="region of interest" description="Disordered" evidence="1">
    <location>
        <begin position="228"/>
        <end position="256"/>
    </location>
</feature>